<keyword evidence="1" id="KW-0732">Signal</keyword>
<name>A0ABS5E1Z3_9BURK</name>
<gene>
    <name evidence="2" type="ORF">KAK11_18560</name>
</gene>
<dbReference type="PANTHER" id="PTHR48098:SF6">
    <property type="entry name" value="FERRI-BACILLIBACTIN ESTERASE BESA"/>
    <property type="match status" value="1"/>
</dbReference>
<feature type="signal peptide" evidence="1">
    <location>
        <begin position="1"/>
        <end position="27"/>
    </location>
</feature>
<dbReference type="Proteomes" id="UP000672097">
    <property type="component" value="Unassembled WGS sequence"/>
</dbReference>
<keyword evidence="3" id="KW-1185">Reference proteome</keyword>
<dbReference type="InterPro" id="IPR029058">
    <property type="entry name" value="AB_hydrolase_fold"/>
</dbReference>
<protein>
    <submittedName>
        <fullName evidence="2">Esterase family protein</fullName>
    </submittedName>
</protein>
<sequence length="319" mass="36232">MPLTTLTRRCALIAAALLLTWNAPAMAASPEPLPQPESGRVERLANVASQHVDARHVDVWLPENFEALKAAGQRFHVLYMHDGQMLYDARTTWNKQAWNVDRTVSRLMREGRLPPTLVVGVWNNGKYRHSEYFPQKYLAHMRPEARELLISKGLQNKPQSDAYLRFLVQELKPLIDARYPTHTGPEHTAIMGSSMGGLISVYAMNEYPQVFGRAAGLSTHWIGGFEPNSHMPLAAYVYLRDHLADPASHRLYQDHGTTELDALYAPYQVFVNQIVRDRGYTEKGAQANFMTRVFEGTGHNEKAWAERLEIPLLFLWGAR</sequence>
<evidence type="ECO:0000313" key="3">
    <source>
        <dbReference type="Proteomes" id="UP000672097"/>
    </source>
</evidence>
<dbReference type="PANTHER" id="PTHR48098">
    <property type="entry name" value="ENTEROCHELIN ESTERASE-RELATED"/>
    <property type="match status" value="1"/>
</dbReference>
<reference evidence="2 3" key="1">
    <citation type="submission" date="2021-04" db="EMBL/GenBank/DDBJ databases">
        <title>The genome sequence of type strain Ideonella paludis KCTC 32238.</title>
        <authorList>
            <person name="Liu Y."/>
        </authorList>
    </citation>
    <scope>NUCLEOTIDE SEQUENCE [LARGE SCALE GENOMIC DNA]</scope>
    <source>
        <strain evidence="2 3">KCTC 32238</strain>
    </source>
</reference>
<organism evidence="2 3">
    <name type="scientific">Ideonella paludis</name>
    <dbReference type="NCBI Taxonomy" id="1233411"/>
    <lineage>
        <taxon>Bacteria</taxon>
        <taxon>Pseudomonadati</taxon>
        <taxon>Pseudomonadota</taxon>
        <taxon>Betaproteobacteria</taxon>
        <taxon>Burkholderiales</taxon>
        <taxon>Sphaerotilaceae</taxon>
        <taxon>Ideonella</taxon>
    </lineage>
</organism>
<evidence type="ECO:0000313" key="2">
    <source>
        <dbReference type="EMBL" id="MBQ0937334.1"/>
    </source>
</evidence>
<proteinExistence type="predicted"/>
<dbReference type="InterPro" id="IPR050583">
    <property type="entry name" value="Mycobacterial_A85_antigen"/>
</dbReference>
<dbReference type="InterPro" id="IPR000801">
    <property type="entry name" value="Esterase-like"/>
</dbReference>
<feature type="chain" id="PRO_5045684378" evidence="1">
    <location>
        <begin position="28"/>
        <end position="319"/>
    </location>
</feature>
<comment type="caution">
    <text evidence="2">The sequence shown here is derived from an EMBL/GenBank/DDBJ whole genome shotgun (WGS) entry which is preliminary data.</text>
</comment>
<accession>A0ABS5E1Z3</accession>
<dbReference type="Pfam" id="PF00756">
    <property type="entry name" value="Esterase"/>
    <property type="match status" value="1"/>
</dbReference>
<dbReference type="EMBL" id="JAGQDG010000008">
    <property type="protein sequence ID" value="MBQ0937334.1"/>
    <property type="molecule type" value="Genomic_DNA"/>
</dbReference>
<dbReference type="SUPFAM" id="SSF53474">
    <property type="entry name" value="alpha/beta-Hydrolases"/>
    <property type="match status" value="1"/>
</dbReference>
<dbReference type="Gene3D" id="3.40.50.1820">
    <property type="entry name" value="alpha/beta hydrolase"/>
    <property type="match status" value="1"/>
</dbReference>
<dbReference type="RefSeq" id="WP_210810852.1">
    <property type="nucleotide sequence ID" value="NZ_JAGQDG010000008.1"/>
</dbReference>
<evidence type="ECO:0000256" key="1">
    <source>
        <dbReference type="SAM" id="SignalP"/>
    </source>
</evidence>